<protein>
    <submittedName>
        <fullName evidence="3">Oidioi.mRNA.OKI2018_I69.PAR.g11771.t1.cds</fullName>
    </submittedName>
</protein>
<evidence type="ECO:0000256" key="1">
    <source>
        <dbReference type="SAM" id="Coils"/>
    </source>
</evidence>
<feature type="region of interest" description="Disordered" evidence="2">
    <location>
        <begin position="226"/>
        <end position="357"/>
    </location>
</feature>
<feature type="compositionally biased region" description="Polar residues" evidence="2">
    <location>
        <begin position="226"/>
        <end position="247"/>
    </location>
</feature>
<proteinExistence type="predicted"/>
<keyword evidence="1" id="KW-0175">Coiled coil</keyword>
<evidence type="ECO:0000313" key="4">
    <source>
        <dbReference type="Proteomes" id="UP001158576"/>
    </source>
</evidence>
<reference evidence="3 4" key="1">
    <citation type="submission" date="2021-04" db="EMBL/GenBank/DDBJ databases">
        <authorList>
            <person name="Bliznina A."/>
        </authorList>
    </citation>
    <scope>NUCLEOTIDE SEQUENCE [LARGE SCALE GENOMIC DNA]</scope>
</reference>
<sequence>MMTEDDDSDDLEGDLELNEFVDKIKCFQSKSAKKIRKLKEQLAQKDEIIFNLRKELTKAQDELKAQNVSDPDLEELQIISPSKKKRARGSINHASNRSNSEEEVLSSAKISSRSKKILKTDEKPSRNISTSSNGNQMVASKLLNLKPKETLPVPKKSRSQADRRSVYSSRSRQSSKEKTQDISQHFIKKSSKVTPEKSAPLNILYSPLDDIELIDSSEDDDMTQISLLHKTGNQTDTQHLMNPSPATANGMDSRLGNWLKNVQENSKKRKHAASPKPARQSRSKADLKSMISDDDETMCQTSKIYRASSKSRSRSVSPKPSYSKNDVTGEELLFGGASQTPKREDSDTEENEMAQKKKQRFVGNIPVDTQGKRINEKINFDLIERAKFNRLNDSDLLRQPPSPSLDGSQWEPRYPENNFDNFWCTDDDKRLPISSQRRRPHI</sequence>
<organism evidence="3 4">
    <name type="scientific">Oikopleura dioica</name>
    <name type="common">Tunicate</name>
    <dbReference type="NCBI Taxonomy" id="34765"/>
    <lineage>
        <taxon>Eukaryota</taxon>
        <taxon>Metazoa</taxon>
        <taxon>Chordata</taxon>
        <taxon>Tunicata</taxon>
        <taxon>Appendicularia</taxon>
        <taxon>Copelata</taxon>
        <taxon>Oikopleuridae</taxon>
        <taxon>Oikopleura</taxon>
    </lineage>
</organism>
<evidence type="ECO:0000313" key="3">
    <source>
        <dbReference type="EMBL" id="CAG5088191.1"/>
    </source>
</evidence>
<feature type="compositionally biased region" description="Low complexity" evidence="2">
    <location>
        <begin position="302"/>
        <end position="324"/>
    </location>
</feature>
<feature type="coiled-coil region" evidence="1">
    <location>
        <begin position="35"/>
        <end position="69"/>
    </location>
</feature>
<feature type="region of interest" description="Disordered" evidence="2">
    <location>
        <begin position="69"/>
        <end position="202"/>
    </location>
</feature>
<name>A0ABN7S3I6_OIKDI</name>
<feature type="region of interest" description="Disordered" evidence="2">
    <location>
        <begin position="394"/>
        <end position="413"/>
    </location>
</feature>
<feature type="compositionally biased region" description="Polar residues" evidence="2">
    <location>
        <begin position="126"/>
        <end position="138"/>
    </location>
</feature>
<dbReference type="Proteomes" id="UP001158576">
    <property type="component" value="Chromosome PAR"/>
</dbReference>
<evidence type="ECO:0000256" key="2">
    <source>
        <dbReference type="SAM" id="MobiDB-lite"/>
    </source>
</evidence>
<keyword evidence="4" id="KW-1185">Reference proteome</keyword>
<accession>A0ABN7S3I6</accession>
<gene>
    <name evidence="3" type="ORF">OKIOD_LOCUS3329</name>
</gene>
<dbReference type="EMBL" id="OU015568">
    <property type="protein sequence ID" value="CAG5088191.1"/>
    <property type="molecule type" value="Genomic_DNA"/>
</dbReference>